<dbReference type="GO" id="GO:0009252">
    <property type="term" value="P:peptidoglycan biosynthetic process"/>
    <property type="evidence" value="ECO:0007669"/>
    <property type="project" value="UniProtKB-UniRule"/>
</dbReference>
<evidence type="ECO:0000256" key="11">
    <source>
        <dbReference type="ARBA" id="ARBA00023306"/>
    </source>
</evidence>
<dbReference type="Gene3D" id="3.40.50.720">
    <property type="entry name" value="NAD(P)-binding Rossmann-like Domain"/>
    <property type="match status" value="1"/>
</dbReference>
<dbReference type="SUPFAM" id="SSF53244">
    <property type="entry name" value="MurD-like peptide ligases, peptide-binding domain"/>
    <property type="match status" value="1"/>
</dbReference>
<comment type="caution">
    <text evidence="18">The sequence shown here is derived from an EMBL/GenBank/DDBJ whole genome shotgun (WGS) entry which is preliminary data.</text>
</comment>
<dbReference type="STRING" id="1618356.UU93_C0007G0039"/>
<dbReference type="Proteomes" id="UP000034160">
    <property type="component" value="Unassembled WGS sequence"/>
</dbReference>
<dbReference type="UniPathway" id="UPA00219"/>
<dbReference type="InterPro" id="IPR036615">
    <property type="entry name" value="Mur_ligase_C_dom_sf"/>
</dbReference>
<feature type="domain" description="Mur ligase N-terminal catalytic" evidence="15">
    <location>
        <begin position="2"/>
        <end position="99"/>
    </location>
</feature>
<evidence type="ECO:0000256" key="4">
    <source>
        <dbReference type="ARBA" id="ARBA00022490"/>
    </source>
</evidence>
<sequence length="438" mass="48588">MHVHFMGIGGSGVSGVAQITIAQGYKVSGCDVQTDTPYLAKLKTQSSKVKIYQNHDASHLNDVDILAVTPAVFFQSAQNSELQTAKQKNIIMTWQEFMGKYLHKDKFVICIAGTHGKSTTTAMVGQLLEKAGLDPTVEVGATVPTWHSNVRVGQSKYFISEADEYYHNFLHYHSDIAIINNIEMDHPEYFKTFDNVLQAFVDFVKNIKPGGILIYNSDSSGVQELLLKISKFELNIQLISFSLAKFPSDLILNVPGNHNKSNALGVIKLAQVLEIDHELTNLELTNFGGIGRRLEELGTKNKITVIDDYANHPTAFAANIMAVREKYPNRHIWCVIEPHTFSRLRAVMSEIPKSLEKADAVIITKIFAGREKDPGDFSGADIANYLSPLLPAGRQARYIPEFTDVVKTLISESQSGDIILVMGSGNSYKLSRQILENL</sequence>
<evidence type="ECO:0000313" key="18">
    <source>
        <dbReference type="EMBL" id="KKS32434.1"/>
    </source>
</evidence>
<dbReference type="GO" id="GO:0051301">
    <property type="term" value="P:cell division"/>
    <property type="evidence" value="ECO:0007669"/>
    <property type="project" value="UniProtKB-KW"/>
</dbReference>
<evidence type="ECO:0000256" key="13">
    <source>
        <dbReference type="ARBA" id="ARBA00047833"/>
    </source>
</evidence>
<keyword evidence="5 18" id="KW-0436">Ligase</keyword>
<evidence type="ECO:0000256" key="10">
    <source>
        <dbReference type="ARBA" id="ARBA00022984"/>
    </source>
</evidence>
<dbReference type="EMBL" id="LCCN01000007">
    <property type="protein sequence ID" value="KKS32434.1"/>
    <property type="molecule type" value="Genomic_DNA"/>
</dbReference>
<evidence type="ECO:0000256" key="2">
    <source>
        <dbReference type="ARBA" id="ARBA00004752"/>
    </source>
</evidence>
<dbReference type="GO" id="GO:0005737">
    <property type="term" value="C:cytoplasm"/>
    <property type="evidence" value="ECO:0007669"/>
    <property type="project" value="UniProtKB-SubCell"/>
</dbReference>
<keyword evidence="8" id="KW-0067">ATP-binding</keyword>
<proteinExistence type="predicted"/>
<keyword evidence="12" id="KW-0961">Cell wall biogenesis/degradation</keyword>
<feature type="domain" description="Mur ligase C-terminal" evidence="16">
    <location>
        <begin position="292"/>
        <end position="425"/>
    </location>
</feature>
<evidence type="ECO:0000256" key="9">
    <source>
        <dbReference type="ARBA" id="ARBA00022960"/>
    </source>
</evidence>
<dbReference type="Gene3D" id="3.40.1190.10">
    <property type="entry name" value="Mur-like, catalytic domain"/>
    <property type="match status" value="1"/>
</dbReference>
<comment type="catalytic activity">
    <reaction evidence="13">
        <text>UDP-N-acetyl-alpha-D-muramate + L-alanine + ATP = UDP-N-acetyl-alpha-D-muramoyl-L-alanine + ADP + phosphate + H(+)</text>
        <dbReference type="Rhea" id="RHEA:23372"/>
        <dbReference type="ChEBI" id="CHEBI:15378"/>
        <dbReference type="ChEBI" id="CHEBI:30616"/>
        <dbReference type="ChEBI" id="CHEBI:43474"/>
        <dbReference type="ChEBI" id="CHEBI:57972"/>
        <dbReference type="ChEBI" id="CHEBI:70757"/>
        <dbReference type="ChEBI" id="CHEBI:83898"/>
        <dbReference type="ChEBI" id="CHEBI:456216"/>
        <dbReference type="EC" id="6.3.2.8"/>
    </reaction>
</comment>
<dbReference type="Pfam" id="PF08245">
    <property type="entry name" value="Mur_ligase_M"/>
    <property type="match status" value="1"/>
</dbReference>
<gene>
    <name evidence="18" type="ORF">UU93_C0007G0039</name>
</gene>
<comment type="subcellular location">
    <subcellularLocation>
        <location evidence="1">Cytoplasm</location>
    </subcellularLocation>
</comment>
<dbReference type="GO" id="GO:0008763">
    <property type="term" value="F:UDP-N-acetylmuramate-L-alanine ligase activity"/>
    <property type="evidence" value="ECO:0007669"/>
    <property type="project" value="UniProtKB-UniRule"/>
</dbReference>
<dbReference type="Gene3D" id="3.90.190.20">
    <property type="entry name" value="Mur ligase, C-terminal domain"/>
    <property type="match status" value="1"/>
</dbReference>
<reference evidence="18 19" key="1">
    <citation type="journal article" date="2015" name="Nature">
        <title>rRNA introns, odd ribosomes, and small enigmatic genomes across a large radiation of phyla.</title>
        <authorList>
            <person name="Brown C.T."/>
            <person name="Hug L.A."/>
            <person name="Thomas B.C."/>
            <person name="Sharon I."/>
            <person name="Castelle C.J."/>
            <person name="Singh A."/>
            <person name="Wilkins M.J."/>
            <person name="Williams K.H."/>
            <person name="Banfield J.F."/>
        </authorList>
    </citation>
    <scope>NUCLEOTIDE SEQUENCE [LARGE SCALE GENOMIC DNA]</scope>
</reference>
<evidence type="ECO:0000259" key="17">
    <source>
        <dbReference type="Pfam" id="PF08245"/>
    </source>
</evidence>
<evidence type="ECO:0000256" key="14">
    <source>
        <dbReference type="NCBIfam" id="TIGR01082"/>
    </source>
</evidence>
<evidence type="ECO:0000256" key="1">
    <source>
        <dbReference type="ARBA" id="ARBA00004496"/>
    </source>
</evidence>
<organism evidence="18 19">
    <name type="scientific">Candidatus Amesbacteria bacterium GW2011_GWA2_42_12</name>
    <dbReference type="NCBI Taxonomy" id="1618356"/>
    <lineage>
        <taxon>Bacteria</taxon>
        <taxon>Candidatus Amesiibacteriota</taxon>
    </lineage>
</organism>
<evidence type="ECO:0000259" key="16">
    <source>
        <dbReference type="Pfam" id="PF02875"/>
    </source>
</evidence>
<protein>
    <recommendedName>
        <fullName evidence="3 14">UDP-N-acetylmuramate--L-alanine ligase</fullName>
        <ecNumber evidence="3 14">6.3.2.8</ecNumber>
    </recommendedName>
</protein>
<evidence type="ECO:0000256" key="3">
    <source>
        <dbReference type="ARBA" id="ARBA00012211"/>
    </source>
</evidence>
<dbReference type="SUPFAM" id="SSF53623">
    <property type="entry name" value="MurD-like peptide ligases, catalytic domain"/>
    <property type="match status" value="1"/>
</dbReference>
<dbReference type="NCBIfam" id="TIGR01082">
    <property type="entry name" value="murC"/>
    <property type="match status" value="1"/>
</dbReference>
<dbReference type="GO" id="GO:0008360">
    <property type="term" value="P:regulation of cell shape"/>
    <property type="evidence" value="ECO:0007669"/>
    <property type="project" value="UniProtKB-KW"/>
</dbReference>
<dbReference type="InterPro" id="IPR000713">
    <property type="entry name" value="Mur_ligase_N"/>
</dbReference>
<keyword evidence="6" id="KW-0132">Cell division</keyword>
<evidence type="ECO:0000256" key="5">
    <source>
        <dbReference type="ARBA" id="ARBA00022598"/>
    </source>
</evidence>
<dbReference type="InterPro" id="IPR013221">
    <property type="entry name" value="Mur_ligase_cen"/>
</dbReference>
<accession>A0A0G0Y6R9</accession>
<dbReference type="PANTHER" id="PTHR43445:SF3">
    <property type="entry name" value="UDP-N-ACETYLMURAMATE--L-ALANINE LIGASE"/>
    <property type="match status" value="1"/>
</dbReference>
<dbReference type="EC" id="6.3.2.8" evidence="3 14"/>
<evidence type="ECO:0000256" key="7">
    <source>
        <dbReference type="ARBA" id="ARBA00022741"/>
    </source>
</evidence>
<dbReference type="PANTHER" id="PTHR43445">
    <property type="entry name" value="UDP-N-ACETYLMURAMATE--L-ALANINE LIGASE-RELATED"/>
    <property type="match status" value="1"/>
</dbReference>
<dbReference type="Pfam" id="PF01225">
    <property type="entry name" value="Mur_ligase"/>
    <property type="match status" value="1"/>
</dbReference>
<evidence type="ECO:0000313" key="19">
    <source>
        <dbReference type="Proteomes" id="UP000034160"/>
    </source>
</evidence>
<keyword evidence="7" id="KW-0547">Nucleotide-binding</keyword>
<dbReference type="PATRIC" id="fig|1618356.3.peg.453"/>
<keyword evidence="10" id="KW-0573">Peptidoglycan synthesis</keyword>
<dbReference type="Pfam" id="PF02875">
    <property type="entry name" value="Mur_ligase_C"/>
    <property type="match status" value="1"/>
</dbReference>
<dbReference type="SUPFAM" id="SSF51984">
    <property type="entry name" value="MurCD N-terminal domain"/>
    <property type="match status" value="1"/>
</dbReference>
<name>A0A0G0Y6R9_9BACT</name>
<dbReference type="InterPro" id="IPR050061">
    <property type="entry name" value="MurCDEF_pg_biosynth"/>
</dbReference>
<keyword evidence="9" id="KW-0133">Cell shape</keyword>
<evidence type="ECO:0000256" key="8">
    <source>
        <dbReference type="ARBA" id="ARBA00022840"/>
    </source>
</evidence>
<dbReference type="InterPro" id="IPR036565">
    <property type="entry name" value="Mur-like_cat_sf"/>
</dbReference>
<dbReference type="InterPro" id="IPR004101">
    <property type="entry name" value="Mur_ligase_C"/>
</dbReference>
<evidence type="ECO:0000259" key="15">
    <source>
        <dbReference type="Pfam" id="PF01225"/>
    </source>
</evidence>
<evidence type="ECO:0000256" key="12">
    <source>
        <dbReference type="ARBA" id="ARBA00023316"/>
    </source>
</evidence>
<comment type="pathway">
    <text evidence="2">Cell wall biogenesis; peptidoglycan biosynthesis.</text>
</comment>
<dbReference type="AlphaFoldDB" id="A0A0G0Y6R9"/>
<dbReference type="InterPro" id="IPR005758">
    <property type="entry name" value="UDP-N-AcMur_Ala_ligase_MurC"/>
</dbReference>
<feature type="domain" description="Mur ligase central" evidence="17">
    <location>
        <begin position="111"/>
        <end position="245"/>
    </location>
</feature>
<keyword evidence="11" id="KW-0131">Cell cycle</keyword>
<dbReference type="GO" id="GO:0071555">
    <property type="term" value="P:cell wall organization"/>
    <property type="evidence" value="ECO:0007669"/>
    <property type="project" value="UniProtKB-KW"/>
</dbReference>
<evidence type="ECO:0000256" key="6">
    <source>
        <dbReference type="ARBA" id="ARBA00022618"/>
    </source>
</evidence>
<dbReference type="GO" id="GO:0005524">
    <property type="term" value="F:ATP binding"/>
    <property type="evidence" value="ECO:0007669"/>
    <property type="project" value="UniProtKB-KW"/>
</dbReference>
<keyword evidence="4" id="KW-0963">Cytoplasm</keyword>